<dbReference type="AlphaFoldDB" id="A0A7W9GV20"/>
<organism evidence="1 2">
    <name type="scientific">Jiangella mangrovi</name>
    <dbReference type="NCBI Taxonomy" id="1524084"/>
    <lineage>
        <taxon>Bacteria</taxon>
        <taxon>Bacillati</taxon>
        <taxon>Actinomycetota</taxon>
        <taxon>Actinomycetes</taxon>
        <taxon>Jiangellales</taxon>
        <taxon>Jiangellaceae</taxon>
        <taxon>Jiangella</taxon>
    </lineage>
</organism>
<dbReference type="Proteomes" id="UP000542813">
    <property type="component" value="Unassembled WGS sequence"/>
</dbReference>
<evidence type="ECO:0000313" key="1">
    <source>
        <dbReference type="EMBL" id="MBB5790592.1"/>
    </source>
</evidence>
<comment type="caution">
    <text evidence="1">The sequence shown here is derived from an EMBL/GenBank/DDBJ whole genome shotgun (WGS) entry which is preliminary data.</text>
</comment>
<proteinExistence type="predicted"/>
<keyword evidence="2" id="KW-1185">Reference proteome</keyword>
<name>A0A7W9GV20_9ACTN</name>
<accession>A0A7W9GV20</accession>
<sequence>MHVPSDGLLQNIYAAGLDLDAVLARMDDDESSAISLRIALGALDALADDLQQEALARHAPAEVISD</sequence>
<gene>
    <name evidence="1" type="ORF">HD601_005167</name>
</gene>
<evidence type="ECO:0000313" key="2">
    <source>
        <dbReference type="Proteomes" id="UP000542813"/>
    </source>
</evidence>
<dbReference type="EMBL" id="JACHMM010000001">
    <property type="protein sequence ID" value="MBB5790592.1"/>
    <property type="molecule type" value="Genomic_DNA"/>
</dbReference>
<dbReference type="RefSeq" id="WP_184826767.1">
    <property type="nucleotide sequence ID" value="NZ_JACHMM010000001.1"/>
</dbReference>
<reference evidence="1 2" key="1">
    <citation type="submission" date="2020-08" db="EMBL/GenBank/DDBJ databases">
        <title>Sequencing the genomes of 1000 actinobacteria strains.</title>
        <authorList>
            <person name="Klenk H.-P."/>
        </authorList>
    </citation>
    <scope>NUCLEOTIDE SEQUENCE [LARGE SCALE GENOMIC DNA]</scope>
    <source>
        <strain evidence="1 2">DSM 102122</strain>
    </source>
</reference>
<protein>
    <submittedName>
        <fullName evidence="1">Uncharacterized protein</fullName>
    </submittedName>
</protein>